<dbReference type="GO" id="GO:0008270">
    <property type="term" value="F:zinc ion binding"/>
    <property type="evidence" value="ECO:0007669"/>
    <property type="project" value="InterPro"/>
</dbReference>
<dbReference type="InterPro" id="IPR036864">
    <property type="entry name" value="Zn2-C6_fun-type_DNA-bd_sf"/>
</dbReference>
<dbReference type="GO" id="GO:0009893">
    <property type="term" value="P:positive regulation of metabolic process"/>
    <property type="evidence" value="ECO:0007669"/>
    <property type="project" value="UniProtKB-ARBA"/>
</dbReference>
<dbReference type="GO" id="GO:0005634">
    <property type="term" value="C:nucleus"/>
    <property type="evidence" value="ECO:0007669"/>
    <property type="project" value="UniProtKB-SubCell"/>
</dbReference>
<comment type="caution">
    <text evidence="9">The sequence shown here is derived from an EMBL/GenBank/DDBJ whole genome shotgun (WGS) entry which is preliminary data.</text>
</comment>
<organism evidence="9 10">
    <name type="scientific">Aspergillus steynii IBT 23096</name>
    <dbReference type="NCBI Taxonomy" id="1392250"/>
    <lineage>
        <taxon>Eukaryota</taxon>
        <taxon>Fungi</taxon>
        <taxon>Dikarya</taxon>
        <taxon>Ascomycota</taxon>
        <taxon>Pezizomycotina</taxon>
        <taxon>Eurotiomycetes</taxon>
        <taxon>Eurotiomycetidae</taxon>
        <taxon>Eurotiales</taxon>
        <taxon>Aspergillaceae</taxon>
        <taxon>Aspergillus</taxon>
        <taxon>Aspergillus subgen. Circumdati</taxon>
    </lineage>
</organism>
<evidence type="ECO:0000259" key="8">
    <source>
        <dbReference type="PROSITE" id="PS50048"/>
    </source>
</evidence>
<name>A0A2I2FWL1_9EURO</name>
<dbReference type="VEuPathDB" id="FungiDB:P170DRAFT_365972"/>
<evidence type="ECO:0000313" key="10">
    <source>
        <dbReference type="Proteomes" id="UP000234275"/>
    </source>
</evidence>
<proteinExistence type="predicted"/>
<evidence type="ECO:0000256" key="6">
    <source>
        <dbReference type="ARBA" id="ARBA00023242"/>
    </source>
</evidence>
<dbReference type="Gene3D" id="4.10.240.10">
    <property type="entry name" value="Zn(2)-C6 fungal-type DNA-binding domain"/>
    <property type="match status" value="1"/>
</dbReference>
<dbReference type="SUPFAM" id="SSF57701">
    <property type="entry name" value="Zn2/Cys6 DNA-binding domain"/>
    <property type="match status" value="1"/>
</dbReference>
<keyword evidence="10" id="KW-1185">Reference proteome</keyword>
<evidence type="ECO:0000256" key="1">
    <source>
        <dbReference type="ARBA" id="ARBA00004123"/>
    </source>
</evidence>
<accession>A0A2I2FWL1</accession>
<reference evidence="9 10" key="1">
    <citation type="submission" date="2016-12" db="EMBL/GenBank/DDBJ databases">
        <title>The genomes of Aspergillus section Nigri reveals drivers in fungal speciation.</title>
        <authorList>
            <consortium name="DOE Joint Genome Institute"/>
            <person name="Vesth T.C."/>
            <person name="Nybo J."/>
            <person name="Theobald S."/>
            <person name="Brandl J."/>
            <person name="Frisvad J.C."/>
            <person name="Nielsen K.F."/>
            <person name="Lyhne E.K."/>
            <person name="Kogle M.E."/>
            <person name="Kuo A."/>
            <person name="Riley R."/>
            <person name="Clum A."/>
            <person name="Nolan M."/>
            <person name="Lipzen A."/>
            <person name="Salamov A."/>
            <person name="Henrissat B."/>
            <person name="Wiebenga A."/>
            <person name="De Vries R.P."/>
            <person name="Grigoriev I.V."/>
            <person name="Mortensen U.H."/>
            <person name="Andersen M.R."/>
            <person name="Baker S.E."/>
        </authorList>
    </citation>
    <scope>NUCLEOTIDE SEQUENCE [LARGE SCALE GENOMIC DNA]</scope>
    <source>
        <strain evidence="9 10">IBT 23096</strain>
    </source>
</reference>
<dbReference type="InterPro" id="IPR007219">
    <property type="entry name" value="XnlR_reg_dom"/>
</dbReference>
<evidence type="ECO:0000256" key="4">
    <source>
        <dbReference type="ARBA" id="ARBA00023125"/>
    </source>
</evidence>
<dbReference type="InterPro" id="IPR001138">
    <property type="entry name" value="Zn2Cys6_DnaBD"/>
</dbReference>
<dbReference type="CDD" id="cd12148">
    <property type="entry name" value="fungal_TF_MHR"/>
    <property type="match status" value="1"/>
</dbReference>
<dbReference type="PANTHER" id="PTHR31001:SF90">
    <property type="entry name" value="CENTROMERE DNA-BINDING PROTEIN COMPLEX CBF3 SUBUNIT B"/>
    <property type="match status" value="1"/>
</dbReference>
<comment type="subcellular location">
    <subcellularLocation>
        <location evidence="1">Nucleus</location>
    </subcellularLocation>
</comment>
<evidence type="ECO:0000256" key="2">
    <source>
        <dbReference type="ARBA" id="ARBA00022723"/>
    </source>
</evidence>
<keyword evidence="2" id="KW-0479">Metal-binding</keyword>
<dbReference type="GO" id="GO:0003677">
    <property type="term" value="F:DNA binding"/>
    <property type="evidence" value="ECO:0007669"/>
    <property type="project" value="UniProtKB-KW"/>
</dbReference>
<dbReference type="EMBL" id="MSFO01000008">
    <property type="protein sequence ID" value="PLB44997.1"/>
    <property type="molecule type" value="Genomic_DNA"/>
</dbReference>
<keyword evidence="3" id="KW-0805">Transcription regulation</keyword>
<dbReference type="SMART" id="SM00066">
    <property type="entry name" value="GAL4"/>
    <property type="match status" value="1"/>
</dbReference>
<dbReference type="GO" id="GO:0006351">
    <property type="term" value="P:DNA-templated transcription"/>
    <property type="evidence" value="ECO:0007669"/>
    <property type="project" value="InterPro"/>
</dbReference>
<sequence length="719" mass="81273">MKRNDSCEHPDSAPKRRARQDPVSCESCRRKKLKCNRLQPCASCASRGLTCSYGLGFPISQSSDHTAHYEIQKSDRSNHSVVTAQPQSFVEFSPSSAPVRQLQQQPRHSRESAVTADLLENIHMGARVPTAAPRWLKDDFEETMKRGLLSIGSPNSPSGAHFSLPTRDWNASNENPATINLIQFVPTKQEAAALFRYYAKYVDYLYHIIILTRAEALINGVYECIERGSPVNLGHLALLFSITASSLYMQLSSESSPYSDICCQEFTFLTGAALIQNNHAASPTIEGLQATMIVAHYACNMSSHASVSAFFVHGSIISQAKSLMLHCIDSPRFRDEREQNRVDPVEVEIKRRLWWDITSNEWFLGFLSGPQEWTYQVYPQHMSVIQPINVDDAALEKDPGLAPLPSSVPTDMSFALERLKLAFACRDIVDTMAYEQLNGLEIDYSKILELDRKMHQALSEVPEFFRLDPGSRRRFAKLYKERPTLAWQRCVLQQAYFSRICRLHRQFFIRGARDPTYSYSHVVCLQSARKVLEIKRMMDEEQPKFTPPSSVVWSVMHHMFMAAVILLLDVCFNWDDILAEKRKEEVLDACRILSKAQQSSCLVKEGIQAMMNILQKHWKNGKLAVPGGSQPDQPSSPVLGPTAEDPAQPVAPSEPRDQPIATTWEDAPKSNTNQYVDGDERQLEDIWSEFLENGYNYTFEDTDWTGLLTELTSATVPCG</sequence>
<dbReference type="RefSeq" id="XP_024700299.1">
    <property type="nucleotide sequence ID" value="XM_024844737.1"/>
</dbReference>
<dbReference type="STRING" id="1392250.A0A2I2FWL1"/>
<dbReference type="InterPro" id="IPR050613">
    <property type="entry name" value="Sec_Metabolite_Reg"/>
</dbReference>
<evidence type="ECO:0000313" key="9">
    <source>
        <dbReference type="EMBL" id="PLB44997.1"/>
    </source>
</evidence>
<dbReference type="GO" id="GO:0000981">
    <property type="term" value="F:DNA-binding transcription factor activity, RNA polymerase II-specific"/>
    <property type="evidence" value="ECO:0007669"/>
    <property type="project" value="InterPro"/>
</dbReference>
<dbReference type="Pfam" id="PF04082">
    <property type="entry name" value="Fungal_trans"/>
    <property type="match status" value="1"/>
</dbReference>
<keyword evidence="4" id="KW-0238">DNA-binding</keyword>
<keyword evidence="5" id="KW-0804">Transcription</keyword>
<dbReference type="CDD" id="cd00067">
    <property type="entry name" value="GAL4"/>
    <property type="match status" value="1"/>
</dbReference>
<dbReference type="PROSITE" id="PS50048">
    <property type="entry name" value="ZN2_CY6_FUNGAL_2"/>
    <property type="match status" value="1"/>
</dbReference>
<feature type="compositionally biased region" description="Basic and acidic residues" evidence="7">
    <location>
        <begin position="1"/>
        <end position="14"/>
    </location>
</feature>
<gene>
    <name evidence="9" type="ORF">P170DRAFT_365972</name>
</gene>
<evidence type="ECO:0000256" key="5">
    <source>
        <dbReference type="ARBA" id="ARBA00023163"/>
    </source>
</evidence>
<dbReference type="AlphaFoldDB" id="A0A2I2FWL1"/>
<dbReference type="Pfam" id="PF00172">
    <property type="entry name" value="Zn_clus"/>
    <property type="match status" value="1"/>
</dbReference>
<dbReference type="GeneID" id="36552437"/>
<evidence type="ECO:0000256" key="3">
    <source>
        <dbReference type="ARBA" id="ARBA00023015"/>
    </source>
</evidence>
<dbReference type="Proteomes" id="UP000234275">
    <property type="component" value="Unassembled WGS sequence"/>
</dbReference>
<evidence type="ECO:0000256" key="7">
    <source>
        <dbReference type="SAM" id="MobiDB-lite"/>
    </source>
</evidence>
<feature type="domain" description="Zn(2)-C6 fungal-type" evidence="8">
    <location>
        <begin position="24"/>
        <end position="53"/>
    </location>
</feature>
<protein>
    <recommendedName>
        <fullName evidence="8">Zn(2)-C6 fungal-type domain-containing protein</fullName>
    </recommendedName>
</protein>
<feature type="region of interest" description="Disordered" evidence="7">
    <location>
        <begin position="1"/>
        <end position="22"/>
    </location>
</feature>
<dbReference type="PANTHER" id="PTHR31001">
    <property type="entry name" value="UNCHARACTERIZED TRANSCRIPTIONAL REGULATORY PROTEIN"/>
    <property type="match status" value="1"/>
</dbReference>
<dbReference type="OrthoDB" id="3014581at2759"/>
<keyword evidence="6" id="KW-0539">Nucleus</keyword>
<feature type="compositionally biased region" description="Low complexity" evidence="7">
    <location>
        <begin position="626"/>
        <end position="637"/>
    </location>
</feature>
<dbReference type="PROSITE" id="PS00463">
    <property type="entry name" value="ZN2_CY6_FUNGAL_1"/>
    <property type="match status" value="1"/>
</dbReference>
<feature type="region of interest" description="Disordered" evidence="7">
    <location>
        <begin position="622"/>
        <end position="675"/>
    </location>
</feature>